<dbReference type="InterPro" id="IPR036236">
    <property type="entry name" value="Znf_C2H2_sf"/>
</dbReference>
<dbReference type="Gene3D" id="3.30.160.60">
    <property type="entry name" value="Classic Zinc Finger"/>
    <property type="match status" value="3"/>
</dbReference>
<evidence type="ECO:0000256" key="1">
    <source>
        <dbReference type="ARBA" id="ARBA00004123"/>
    </source>
</evidence>
<dbReference type="SUPFAM" id="SSF57667">
    <property type="entry name" value="beta-beta-alpha zinc fingers"/>
    <property type="match status" value="1"/>
</dbReference>
<keyword evidence="6" id="KW-0539">Nucleus</keyword>
<keyword evidence="3" id="KW-0677">Repeat</keyword>
<feature type="compositionally biased region" description="Polar residues" evidence="8">
    <location>
        <begin position="145"/>
        <end position="157"/>
    </location>
</feature>
<feature type="compositionally biased region" description="Polar residues" evidence="8">
    <location>
        <begin position="212"/>
        <end position="226"/>
    </location>
</feature>
<keyword evidence="2" id="KW-0479">Metal-binding</keyword>
<dbReference type="FunFam" id="3.30.160.60:FF:001110">
    <property type="entry name" value="Krueppel factor 13"/>
    <property type="match status" value="1"/>
</dbReference>
<evidence type="ECO:0000256" key="6">
    <source>
        <dbReference type="ARBA" id="ARBA00023242"/>
    </source>
</evidence>
<feature type="domain" description="C2H2-type" evidence="9">
    <location>
        <begin position="297"/>
        <end position="326"/>
    </location>
</feature>
<dbReference type="GO" id="GO:0005634">
    <property type="term" value="C:nucleus"/>
    <property type="evidence" value="ECO:0007669"/>
    <property type="project" value="UniProtKB-SubCell"/>
</dbReference>
<dbReference type="GO" id="GO:0008270">
    <property type="term" value="F:zinc ion binding"/>
    <property type="evidence" value="ECO:0007669"/>
    <property type="project" value="UniProtKB-KW"/>
</dbReference>
<name>A0A1I7RY26_BURXY</name>
<dbReference type="GO" id="GO:0000978">
    <property type="term" value="F:RNA polymerase II cis-regulatory region sequence-specific DNA binding"/>
    <property type="evidence" value="ECO:0007669"/>
    <property type="project" value="TreeGrafter"/>
</dbReference>
<accession>A0A1I7RY26</accession>
<feature type="domain" description="C2H2-type" evidence="9">
    <location>
        <begin position="327"/>
        <end position="354"/>
    </location>
</feature>
<dbReference type="PROSITE" id="PS50157">
    <property type="entry name" value="ZINC_FINGER_C2H2_2"/>
    <property type="match status" value="3"/>
</dbReference>
<dbReference type="SMART" id="SM00355">
    <property type="entry name" value="ZnF_C2H2"/>
    <property type="match status" value="3"/>
</dbReference>
<feature type="compositionally biased region" description="Polar residues" evidence="8">
    <location>
        <begin position="164"/>
        <end position="179"/>
    </location>
</feature>
<dbReference type="Pfam" id="PF00096">
    <property type="entry name" value="zf-C2H2"/>
    <property type="match status" value="3"/>
</dbReference>
<dbReference type="PANTHER" id="PTHR23235:SF165">
    <property type="entry name" value="TRANSCRIPTION FACTOR BTD"/>
    <property type="match status" value="1"/>
</dbReference>
<dbReference type="GO" id="GO:0000981">
    <property type="term" value="F:DNA-binding transcription factor activity, RNA polymerase II-specific"/>
    <property type="evidence" value="ECO:0007669"/>
    <property type="project" value="TreeGrafter"/>
</dbReference>
<protein>
    <recommendedName>
        <fullName evidence="9">C2H2-type domain-containing protein</fullName>
    </recommendedName>
</protein>
<dbReference type="PANTHER" id="PTHR23235">
    <property type="entry name" value="KRUEPPEL-LIKE TRANSCRIPTION FACTOR"/>
    <property type="match status" value="1"/>
</dbReference>
<dbReference type="InterPro" id="IPR013087">
    <property type="entry name" value="Znf_C2H2_type"/>
</dbReference>
<reference evidence="11" key="1">
    <citation type="submission" date="2016-11" db="UniProtKB">
        <authorList>
            <consortium name="WormBaseParasite"/>
        </authorList>
    </citation>
    <scope>IDENTIFICATION</scope>
</reference>
<evidence type="ECO:0000313" key="11">
    <source>
        <dbReference type="WBParaSite" id="BXY_0564300.1"/>
    </source>
</evidence>
<evidence type="ECO:0000256" key="2">
    <source>
        <dbReference type="ARBA" id="ARBA00022723"/>
    </source>
</evidence>
<organism evidence="10 11">
    <name type="scientific">Bursaphelenchus xylophilus</name>
    <name type="common">Pinewood nematode worm</name>
    <name type="synonym">Aphelenchoides xylophilus</name>
    <dbReference type="NCBI Taxonomy" id="6326"/>
    <lineage>
        <taxon>Eukaryota</taxon>
        <taxon>Metazoa</taxon>
        <taxon>Ecdysozoa</taxon>
        <taxon>Nematoda</taxon>
        <taxon>Chromadorea</taxon>
        <taxon>Rhabditida</taxon>
        <taxon>Tylenchina</taxon>
        <taxon>Tylenchomorpha</taxon>
        <taxon>Aphelenchoidea</taxon>
        <taxon>Aphelenchoididae</taxon>
        <taxon>Bursaphelenchus</taxon>
    </lineage>
</organism>
<keyword evidence="5" id="KW-0862">Zinc</keyword>
<sequence>MVLLQNPQVATPVNQVVSASAAPNTNQQRIIFIPNRPQTSMPQPMSSTQPQQVYLLQNGSQSNQPILIPFIPGNSQSNKPQIIQVATSMSTPSSAGMSQVVLAPSSQSVQQQPQQTQQPRFVNITKAEAKPEVQNQFVHIMQPTQMQKPPQVINASPQRPPATSPSKQSTPGQQQTRITLGNLHFKQDPNDPLKWIITNDSDQPASGAPATPIQNNTPSRGSTAGSSGMFLSPLDSGNGTKKQAKRIACNCPNCQSNQNKPNGERQRLHVCHICNKTYGKTSHLRAHLRGHAGNKPFACDWNMCTKKFTRSDELQRHRRTHTGEKRFVCTQCSKKFMRSDHLSKHIRTHSNPRASAPVRPEVIGHVVAAAANQVRVDSQMME</sequence>
<keyword evidence="4 7" id="KW-0863">Zinc-finger</keyword>
<dbReference type="AlphaFoldDB" id="A0A1I7RY26"/>
<evidence type="ECO:0000256" key="3">
    <source>
        <dbReference type="ARBA" id="ARBA00022737"/>
    </source>
</evidence>
<dbReference type="FunFam" id="3.30.160.60:FF:000018">
    <property type="entry name" value="Krueppel-like factor 15"/>
    <property type="match status" value="1"/>
</dbReference>
<dbReference type="eggNOG" id="KOG1721">
    <property type="taxonomic scope" value="Eukaryota"/>
</dbReference>
<feature type="domain" description="C2H2-type" evidence="9">
    <location>
        <begin position="269"/>
        <end position="296"/>
    </location>
</feature>
<evidence type="ECO:0000256" key="8">
    <source>
        <dbReference type="SAM" id="MobiDB-lite"/>
    </source>
</evidence>
<dbReference type="PROSITE" id="PS00028">
    <property type="entry name" value="ZINC_FINGER_C2H2_1"/>
    <property type="match status" value="3"/>
</dbReference>
<comment type="subcellular location">
    <subcellularLocation>
        <location evidence="1">Nucleus</location>
    </subcellularLocation>
</comment>
<feature type="compositionally biased region" description="Low complexity" evidence="8">
    <location>
        <begin position="98"/>
        <end position="118"/>
    </location>
</feature>
<evidence type="ECO:0000256" key="4">
    <source>
        <dbReference type="ARBA" id="ARBA00022771"/>
    </source>
</evidence>
<feature type="region of interest" description="Disordered" evidence="8">
    <location>
        <begin position="96"/>
        <end position="118"/>
    </location>
</feature>
<feature type="region of interest" description="Disordered" evidence="8">
    <location>
        <begin position="145"/>
        <end position="241"/>
    </location>
</feature>
<dbReference type="Proteomes" id="UP000095284">
    <property type="component" value="Unplaced"/>
</dbReference>
<proteinExistence type="predicted"/>
<evidence type="ECO:0000259" key="9">
    <source>
        <dbReference type="PROSITE" id="PS50157"/>
    </source>
</evidence>
<evidence type="ECO:0000313" key="10">
    <source>
        <dbReference type="Proteomes" id="UP000095284"/>
    </source>
</evidence>
<evidence type="ECO:0000256" key="7">
    <source>
        <dbReference type="PROSITE-ProRule" id="PRU00042"/>
    </source>
</evidence>
<evidence type="ECO:0000256" key="5">
    <source>
        <dbReference type="ARBA" id="ARBA00022833"/>
    </source>
</evidence>
<dbReference type="WBParaSite" id="BXY_0564300.1">
    <property type="protein sequence ID" value="BXY_0564300.1"/>
    <property type="gene ID" value="BXY_0564300"/>
</dbReference>